<evidence type="ECO:0000256" key="2">
    <source>
        <dbReference type="ARBA" id="ARBA00022448"/>
    </source>
</evidence>
<dbReference type="GO" id="GO:0005576">
    <property type="term" value="C:extracellular region"/>
    <property type="evidence" value="ECO:0007669"/>
    <property type="project" value="TreeGrafter"/>
</dbReference>
<sequence>MVRAFPARRWLAMAAAVTGLVALTACGGSNTPGTAGPSPAPGPGGLLDRAPVASAAELAASPTATAIRQRGQLIVGGELDLPLLSERNSITGETEGFDATLAKLLAKYIIGESSVKIAKATPETREALLQVGTVDAVIRIYTITPQRAQKVAFAGPYLMSGQSIATLSRERSITKPADLNGKTVVAVAGTTSVDALEKVAPDAQIKTFGTANECIQALEAGQAVAYVHDLTVLAGAARLNDKIRVIGEPFTSEPYGIGLPRGDTEFKKFVNDWLGKIVQAGIWEELWKESLGTVVAGQPPAPPQIGSVPGS</sequence>
<evidence type="ECO:0000256" key="1">
    <source>
        <dbReference type="ARBA" id="ARBA00010333"/>
    </source>
</evidence>
<protein>
    <submittedName>
        <fullName evidence="6">ABC transporter substrate-binding protein</fullName>
    </submittedName>
</protein>
<dbReference type="InterPro" id="IPR051455">
    <property type="entry name" value="Bact_solute-bind_prot3"/>
</dbReference>
<dbReference type="CDD" id="cd13690">
    <property type="entry name" value="PBP2_GluB"/>
    <property type="match status" value="1"/>
</dbReference>
<organism evidence="6 7">
    <name type="scientific">Amycolatopsis albispora</name>
    <dbReference type="NCBI Taxonomy" id="1804986"/>
    <lineage>
        <taxon>Bacteria</taxon>
        <taxon>Bacillati</taxon>
        <taxon>Actinomycetota</taxon>
        <taxon>Actinomycetes</taxon>
        <taxon>Pseudonocardiales</taxon>
        <taxon>Pseudonocardiaceae</taxon>
        <taxon>Amycolatopsis</taxon>
    </lineage>
</organism>
<dbReference type="PROSITE" id="PS51257">
    <property type="entry name" value="PROKAR_LIPOPROTEIN"/>
    <property type="match status" value="1"/>
</dbReference>
<dbReference type="GO" id="GO:0030288">
    <property type="term" value="C:outer membrane-bounded periplasmic space"/>
    <property type="evidence" value="ECO:0007669"/>
    <property type="project" value="TreeGrafter"/>
</dbReference>
<evidence type="ECO:0000256" key="3">
    <source>
        <dbReference type="ARBA" id="ARBA00022729"/>
    </source>
</evidence>
<name>A0A344LIG9_9PSEU</name>
<dbReference type="PANTHER" id="PTHR30085:SF6">
    <property type="entry name" value="ABC TRANSPORTER GLUTAMINE-BINDING PROTEIN GLNH"/>
    <property type="match status" value="1"/>
</dbReference>
<dbReference type="SUPFAM" id="SSF53850">
    <property type="entry name" value="Periplasmic binding protein-like II"/>
    <property type="match status" value="1"/>
</dbReference>
<dbReference type="KEGG" id="aab:A4R43_39825"/>
<evidence type="ECO:0000313" key="6">
    <source>
        <dbReference type="EMBL" id="AXB47843.1"/>
    </source>
</evidence>
<dbReference type="Gene3D" id="3.40.190.10">
    <property type="entry name" value="Periplasmic binding protein-like II"/>
    <property type="match status" value="2"/>
</dbReference>
<evidence type="ECO:0000256" key="4">
    <source>
        <dbReference type="SAM" id="SignalP"/>
    </source>
</evidence>
<dbReference type="SMART" id="SM00062">
    <property type="entry name" value="PBPb"/>
    <property type="match status" value="1"/>
</dbReference>
<keyword evidence="7" id="KW-1185">Reference proteome</keyword>
<evidence type="ECO:0000259" key="5">
    <source>
        <dbReference type="SMART" id="SM00062"/>
    </source>
</evidence>
<keyword evidence="2" id="KW-0813">Transport</keyword>
<comment type="similarity">
    <text evidence="1">Belongs to the bacterial solute-binding protein 3 family.</text>
</comment>
<dbReference type="Pfam" id="PF00497">
    <property type="entry name" value="SBP_bac_3"/>
    <property type="match status" value="1"/>
</dbReference>
<feature type="chain" id="PRO_5038334173" evidence="4">
    <location>
        <begin position="28"/>
        <end position="311"/>
    </location>
</feature>
<feature type="signal peptide" evidence="4">
    <location>
        <begin position="1"/>
        <end position="27"/>
    </location>
</feature>
<dbReference type="Proteomes" id="UP000250434">
    <property type="component" value="Chromosome"/>
</dbReference>
<gene>
    <name evidence="6" type="ORF">A4R43_39825</name>
</gene>
<feature type="domain" description="Solute-binding protein family 3/N-terminal" evidence="5">
    <location>
        <begin position="72"/>
        <end position="294"/>
    </location>
</feature>
<dbReference type="PANTHER" id="PTHR30085">
    <property type="entry name" value="AMINO ACID ABC TRANSPORTER PERMEASE"/>
    <property type="match status" value="1"/>
</dbReference>
<dbReference type="EMBL" id="CP015163">
    <property type="protein sequence ID" value="AXB47843.1"/>
    <property type="molecule type" value="Genomic_DNA"/>
</dbReference>
<reference evidence="6 7" key="1">
    <citation type="submission" date="2016-04" db="EMBL/GenBank/DDBJ databases">
        <title>Complete genome sequence and analysis of deep-sea sediment isolate, Amycolatopsis sp. WP1.</title>
        <authorList>
            <person name="Wang H."/>
            <person name="Chen S."/>
            <person name="Wu Q."/>
        </authorList>
    </citation>
    <scope>NUCLEOTIDE SEQUENCE [LARGE SCALE GENOMIC DNA]</scope>
    <source>
        <strain evidence="6 7">WP1</strain>
    </source>
</reference>
<proteinExistence type="inferred from homology"/>
<accession>A0A344LIG9</accession>
<keyword evidence="3 4" id="KW-0732">Signal</keyword>
<dbReference type="GO" id="GO:0006865">
    <property type="term" value="P:amino acid transport"/>
    <property type="evidence" value="ECO:0007669"/>
    <property type="project" value="TreeGrafter"/>
</dbReference>
<dbReference type="AlphaFoldDB" id="A0A344LIG9"/>
<dbReference type="RefSeq" id="WP_236808575.1">
    <property type="nucleotide sequence ID" value="NZ_CP015163.1"/>
</dbReference>
<dbReference type="InterPro" id="IPR001638">
    <property type="entry name" value="Solute-binding_3/MltF_N"/>
</dbReference>
<evidence type="ECO:0000313" key="7">
    <source>
        <dbReference type="Proteomes" id="UP000250434"/>
    </source>
</evidence>